<dbReference type="Proteomes" id="UP000231092">
    <property type="component" value="Unassembled WGS sequence"/>
</dbReference>
<dbReference type="EMBL" id="PGET01000001">
    <property type="protein sequence ID" value="PJJ28966.1"/>
    <property type="molecule type" value="Genomic_DNA"/>
</dbReference>
<reference evidence="1 2" key="1">
    <citation type="submission" date="2017-11" db="EMBL/GenBank/DDBJ databases">
        <title>Understudied soil microbes with underappreciated capabilities: Untangling the Clostridium saccharolyticum group.</title>
        <authorList>
            <person name="Leschine S."/>
        </authorList>
    </citation>
    <scope>NUCLEOTIDE SEQUENCE [LARGE SCALE GENOMIC DNA]</scope>
    <source>
        <strain evidence="1 2">18A</strain>
    </source>
</reference>
<evidence type="ECO:0000313" key="2">
    <source>
        <dbReference type="Proteomes" id="UP000231092"/>
    </source>
</evidence>
<name>A0A2M8Z675_9FIRM</name>
<dbReference type="OrthoDB" id="9772442at2"/>
<protein>
    <submittedName>
        <fullName evidence="1">Uncharacterized protein</fullName>
    </submittedName>
</protein>
<evidence type="ECO:0000313" key="1">
    <source>
        <dbReference type="EMBL" id="PJJ28966.1"/>
    </source>
</evidence>
<accession>A0A2M8Z675</accession>
<dbReference type="RefSeq" id="WP_100305413.1">
    <property type="nucleotide sequence ID" value="NZ_PGET01000001.1"/>
</dbReference>
<dbReference type="AlphaFoldDB" id="A0A2M8Z675"/>
<gene>
    <name evidence="1" type="ORF">H171_2491</name>
</gene>
<organism evidence="1 2">
    <name type="scientific">[Clostridium] celerecrescens 18A</name>
    <dbReference type="NCBI Taxonomy" id="1286362"/>
    <lineage>
        <taxon>Bacteria</taxon>
        <taxon>Bacillati</taxon>
        <taxon>Bacillota</taxon>
        <taxon>Clostridia</taxon>
        <taxon>Lachnospirales</taxon>
        <taxon>Lachnospiraceae</taxon>
        <taxon>Lacrimispora</taxon>
    </lineage>
</organism>
<sequence>MSQEEIDATLGNKLSYQESTYAWNGNIIETNYQEETYSVDQMSDDFGIQASKLGIEEKEISHVTALTEGKFIGTCLYVLDETTLLVYYEGVFFEAKRIEEN</sequence>
<proteinExistence type="predicted"/>
<comment type="caution">
    <text evidence="1">The sequence shown here is derived from an EMBL/GenBank/DDBJ whole genome shotgun (WGS) entry which is preliminary data.</text>
</comment>